<geneLocation type="mitochondrion" evidence="1"/>
<organism evidence="1">
    <name type="scientific">Picea glauca</name>
    <name type="common">White spruce</name>
    <name type="synonym">Pinus glauca</name>
    <dbReference type="NCBI Taxonomy" id="3330"/>
    <lineage>
        <taxon>Eukaryota</taxon>
        <taxon>Viridiplantae</taxon>
        <taxon>Streptophyta</taxon>
        <taxon>Embryophyta</taxon>
        <taxon>Tracheophyta</taxon>
        <taxon>Spermatophyta</taxon>
        <taxon>Pinopsida</taxon>
        <taxon>Pinidae</taxon>
        <taxon>Conifers I</taxon>
        <taxon>Pinales</taxon>
        <taxon>Pinaceae</taxon>
        <taxon>Picea</taxon>
    </lineage>
</organism>
<dbReference type="AlphaFoldDB" id="A0A101LYN6"/>
<name>A0A101LYN6_PICGL</name>
<reference evidence="1" key="1">
    <citation type="journal article" date="2015" name="Genome Biol. Evol.">
        <title>Organellar Genomes of White Spruce (Picea glauca): Assembly and Annotation.</title>
        <authorList>
            <person name="Jackman S.D."/>
            <person name="Warren R.L."/>
            <person name="Gibb E.A."/>
            <person name="Vandervalk B.P."/>
            <person name="Mohamadi H."/>
            <person name="Chu J."/>
            <person name="Raymond A."/>
            <person name="Pleasance S."/>
            <person name="Coope R."/>
            <person name="Wildung M.R."/>
            <person name="Ritland C.E."/>
            <person name="Bousquet J."/>
            <person name="Jones S.J."/>
            <person name="Bohlmann J."/>
            <person name="Birol I."/>
        </authorList>
    </citation>
    <scope>NUCLEOTIDE SEQUENCE [LARGE SCALE GENOMIC DNA]</scope>
    <source>
        <tissue evidence="1">Flushing bud</tissue>
    </source>
</reference>
<comment type="caution">
    <text evidence="1">The sequence shown here is derived from an EMBL/GenBank/DDBJ whole genome shotgun (WGS) entry which is preliminary data.</text>
</comment>
<gene>
    <name evidence="1" type="ORF">ABT39_MTgene5889</name>
</gene>
<protein>
    <submittedName>
        <fullName evidence="1">Uncharacterized protein</fullName>
    </submittedName>
</protein>
<sequence length="81" mass="9368">MDQSAIKRKNYRGPGCWSKPPYLLVWLVSHCYSSHPDQREMMLVIEYVQMAEFLVETAGMQQKKIDACFPPLLIVAAPTFY</sequence>
<accession>A0A101LYN6</accession>
<dbReference type="EMBL" id="LKAM01000007">
    <property type="protein sequence ID" value="KUM47702.1"/>
    <property type="molecule type" value="Genomic_DNA"/>
</dbReference>
<evidence type="ECO:0000313" key="1">
    <source>
        <dbReference type="EMBL" id="KUM47702.1"/>
    </source>
</evidence>
<keyword evidence="1" id="KW-0496">Mitochondrion</keyword>
<proteinExistence type="predicted"/>